<dbReference type="RefSeq" id="WP_205050401.1">
    <property type="nucleotide sequence ID" value="NZ_JACJKX010000009.1"/>
</dbReference>
<dbReference type="InterPro" id="IPR014030">
    <property type="entry name" value="Ketoacyl_synth_N"/>
</dbReference>
<reference evidence="2 3" key="1">
    <citation type="journal article" date="2021" name="Sci. Rep.">
        <title>The distribution of antibiotic resistance genes in chicken gut microbiota commensals.</title>
        <authorList>
            <person name="Juricova H."/>
            <person name="Matiasovicova J."/>
            <person name="Kubasova T."/>
            <person name="Cejkova D."/>
            <person name="Rychlik I."/>
        </authorList>
    </citation>
    <scope>NUCLEOTIDE SEQUENCE [LARGE SCALE GENOMIC DNA]</scope>
    <source>
        <strain evidence="2 3">An562</strain>
    </source>
</reference>
<evidence type="ECO:0000313" key="3">
    <source>
        <dbReference type="Proteomes" id="UP000777002"/>
    </source>
</evidence>
<dbReference type="EMBL" id="JACJKX010000009">
    <property type="protein sequence ID" value="MBM6928812.1"/>
    <property type="molecule type" value="Genomic_DNA"/>
</dbReference>
<sequence>MGKGLFPVDYSFWVDGITDTEELFSQESPVGEATDGPVIPKLQELPLMQRRRLSRLGKIALSTLLPLFKTHPGTESDSAFVFVSRWGDIQLTVQSLEELTREKTISPTVFSTSVHNAIGGLFSLFTQFHGNVTSLSGGADCFGTALTEAQALLSEYRQVFVCIYEDQTPEVFKPYRDDFLPPFAVSVLFTQEDNDQSTIVETAIQSPAPRTEFDELMDFLKFITDQSDTVTFSSGRTWKRTSSQAQSC</sequence>
<dbReference type="Proteomes" id="UP000777002">
    <property type="component" value="Unassembled WGS sequence"/>
</dbReference>
<keyword evidence="3" id="KW-1185">Reference proteome</keyword>
<name>A0ABS2GVD2_9BURK</name>
<protein>
    <submittedName>
        <fullName evidence="2">Beta-ketoacyl synthase chain length factor</fullName>
    </submittedName>
</protein>
<organism evidence="2 3">
    <name type="scientific">Parasutterella secunda</name>
    <dbReference type="NCBI Taxonomy" id="626947"/>
    <lineage>
        <taxon>Bacteria</taxon>
        <taxon>Pseudomonadati</taxon>
        <taxon>Pseudomonadota</taxon>
        <taxon>Betaproteobacteria</taxon>
        <taxon>Burkholderiales</taxon>
        <taxon>Sutterellaceae</taxon>
        <taxon>Parasutterella</taxon>
    </lineage>
</organism>
<evidence type="ECO:0000313" key="2">
    <source>
        <dbReference type="EMBL" id="MBM6928812.1"/>
    </source>
</evidence>
<dbReference type="Pfam" id="PF13723">
    <property type="entry name" value="Ketoacyl-synt_2"/>
    <property type="match status" value="1"/>
</dbReference>
<feature type="domain" description="Beta-ketoacyl synthase-like N-terminal" evidence="1">
    <location>
        <begin position="33"/>
        <end position="236"/>
    </location>
</feature>
<accession>A0ABS2GVD2</accession>
<gene>
    <name evidence="2" type="ORF">H5985_05960</name>
</gene>
<comment type="caution">
    <text evidence="2">The sequence shown here is derived from an EMBL/GenBank/DDBJ whole genome shotgun (WGS) entry which is preliminary data.</text>
</comment>
<proteinExistence type="predicted"/>
<evidence type="ECO:0000259" key="1">
    <source>
        <dbReference type="Pfam" id="PF13723"/>
    </source>
</evidence>